<dbReference type="EMBL" id="LAZR01021825">
    <property type="protein sequence ID" value="KKL83994.1"/>
    <property type="molecule type" value="Genomic_DNA"/>
</dbReference>
<evidence type="ECO:0008006" key="2">
    <source>
        <dbReference type="Google" id="ProtNLM"/>
    </source>
</evidence>
<accession>A0A0F9FC97</accession>
<dbReference type="AlphaFoldDB" id="A0A0F9FC97"/>
<reference evidence="1" key="1">
    <citation type="journal article" date="2015" name="Nature">
        <title>Complex archaea that bridge the gap between prokaryotes and eukaryotes.</title>
        <authorList>
            <person name="Spang A."/>
            <person name="Saw J.H."/>
            <person name="Jorgensen S.L."/>
            <person name="Zaremba-Niedzwiedzka K."/>
            <person name="Martijn J."/>
            <person name="Lind A.E."/>
            <person name="van Eijk R."/>
            <person name="Schleper C."/>
            <person name="Guy L."/>
            <person name="Ettema T.J."/>
        </authorList>
    </citation>
    <scope>NUCLEOTIDE SEQUENCE</scope>
</reference>
<dbReference type="InterPro" id="IPR032675">
    <property type="entry name" value="LRR_dom_sf"/>
</dbReference>
<feature type="non-terminal residue" evidence="1">
    <location>
        <position position="1"/>
    </location>
</feature>
<evidence type="ECO:0000313" key="1">
    <source>
        <dbReference type="EMBL" id="KKL83994.1"/>
    </source>
</evidence>
<dbReference type="Gene3D" id="3.80.10.10">
    <property type="entry name" value="Ribonuclease Inhibitor"/>
    <property type="match status" value="2"/>
</dbReference>
<protein>
    <recommendedName>
        <fullName evidence="2">Leucine-rich repeat domain-containing protein</fullName>
    </recommendedName>
</protein>
<name>A0A0F9FC97_9ZZZZ</name>
<organism evidence="1">
    <name type="scientific">marine sediment metagenome</name>
    <dbReference type="NCBI Taxonomy" id="412755"/>
    <lineage>
        <taxon>unclassified sequences</taxon>
        <taxon>metagenomes</taxon>
        <taxon>ecological metagenomes</taxon>
    </lineage>
</organism>
<proteinExistence type="predicted"/>
<dbReference type="PANTHER" id="PTHR16083">
    <property type="entry name" value="LEUCINE RICH REPEAT CONTAINING PROTEIN"/>
    <property type="match status" value="1"/>
</dbReference>
<comment type="caution">
    <text evidence="1">The sequence shown here is derived from an EMBL/GenBank/DDBJ whole genome shotgun (WGS) entry which is preliminary data.</text>
</comment>
<gene>
    <name evidence="1" type="ORF">LCGC14_1969170</name>
</gene>
<sequence>LQAWVENNYDTTLLHRNFAFPLLKKLSEEGDSLTKVIFREEIARRTESGNLTVINFLLLGKYFKDFTPDEVNHIFQNFDFKGLIDAKSRESINLLNDLVKIGVNQAKDYLRKLVIEKLKDPRSAEDLIIKNFFLLKKYFKDFTHDEVNQIFQNFDFKVLNDAKSRESMNLLNNLVKIDVNQAKDYLRKLVKEKLKDKGSAEDLINWLIYEKQMNLLNEQDLESLDLRELTIRDRDDSDKRIEIPELIGFINSLEILRIDVMYYIITLPDSIGKLVNLKELDLRYCEKLKGLPETLKNLKNLKIIILPDICDFQIPTWINDLDNLEELNLRVHILEENPLEINLKYFMNFFNESELEIFIKVIKLISQKDYQESSFIDPISESFKQKVVAVINQSDKEQVEICIYLKFYEFMGINDLLSIREDKLMIFVESFYKIIDKLEDQLLYIDGFKLANNFFEKIGKSLSPIIKKNIIKIVSQEDSELQIGDILMYNWLHMLNKDDLLELLTNRDLLFLEKIVGYEQDSGDYYGFGEEVDKAIFKCVLEIIPPLEARALKDLRSQVSKNFIFVNDDYDYYYEVKSNTIEIYENHVSELKIYNDKLKTLPESIGNLKFLISLEIENSKLEQIPESIGKLSSLESLRLKSNRLELLPNSIGNLKSLVSLDLLDNSLKHLPVSLIKLSKLKNFYFDEDPNLNISSSVKEFLNIVKKRIQL</sequence>
<dbReference type="SUPFAM" id="SSF52058">
    <property type="entry name" value="L domain-like"/>
    <property type="match status" value="1"/>
</dbReference>
<dbReference type="PANTHER" id="PTHR16083:SF83">
    <property type="entry name" value="LEUCINE-RICH REPEAT-CONTAINING PROTEIN 40"/>
    <property type="match status" value="1"/>
</dbReference>